<dbReference type="InterPro" id="IPR029787">
    <property type="entry name" value="Nucleotide_cyclase"/>
</dbReference>
<reference evidence="4 5" key="1">
    <citation type="submission" date="2020-01" db="EMBL/GenBank/DDBJ databases">
        <authorList>
            <person name="Lee S.D."/>
        </authorList>
    </citation>
    <scope>NUCLEOTIDE SEQUENCE [LARGE SCALE GENOMIC DNA]</scope>
    <source>
        <strain evidence="4 5">SAP-35</strain>
    </source>
</reference>
<dbReference type="PROSITE" id="PS50887">
    <property type="entry name" value="GGDEF"/>
    <property type="match status" value="1"/>
</dbReference>
<evidence type="ECO:0000256" key="2">
    <source>
        <dbReference type="ARBA" id="ARBA00034247"/>
    </source>
</evidence>
<dbReference type="CDD" id="cd01949">
    <property type="entry name" value="GGDEF"/>
    <property type="match status" value="1"/>
</dbReference>
<sequence length="943" mass="102810">MFALDEELARWDAALPETQGAARVPLLAALAWHTRQRDPLRAQRLWAEVTPLLSLLAPAEADLLRARALLTSAESAWLRGELDAAQHQAGQALQLCRQVGDGAAAAACRVDACWVMAWTSNDGGNSAAGDDWLEQAAAAARAAADPVRIDVIDAAAGICDAFSDWQAAQQQWSGRFDADLSGAPVIAAGWISDYFGTCAFQRSEYGRAIGHLMLSFETALATGQIRRAIIVATNIGNGFTNLNAHEAALDWMQRGLDLARPTGWPLSIGMCLMQTAETLRQLGQREAAQSLLREALATLSPLSGSRAYAVALEYQGDLALDLGNHAAALESFTRLAARGDALCQNDFQSSARRGQAHALSHLARPADALAAAEGALALAREHGDASSQIAALNVLADIHARHQLPGPELMVAPNAVLHYLLLALEIAATIEGYTVPGALLDATAREYAAIGDYERAYSIALRAGASRDLTHSQQATNRAIAMQVQYQTERAQTEGEHHRQLAAAEAQRAEVLQQTSATLEHLSAIGQEITAHLDAAAVFRALDRHVHGLLDATHFSVFLLEPDGQTLVCAFGVEAGKPLQAVRVPASDPNANSARCVRERREIFIELDEEGVTPNLIPGTLPTLSLLFAPLRVGQRVLGVMTVQSLHARAYGERERLIFRTLCAYGAIALDNASAYRQVAATQNQLLEKNLELEQAYKALEEVSLTDQLTGLRNRRFFLQNVDADVAMSLRGYDAGQHRELTECDIHMPKDLVFFMVDLDHFKEVNDRYGHAAGDVVLVQMQERLREVFRESDYVIRWGGEEFLVLARATHRDDAHLVAERMRRAVAERAFELPDGVRLNKTCSIGFACFPFMPEQPRLLSWSQVVELADQGLYVAKRSGRNAWAALYSTKATREDGIFPRLMQQLDQSVADGEVRLLTNLTGPLVLGGERRRVGLSSDLEIS</sequence>
<evidence type="ECO:0000313" key="4">
    <source>
        <dbReference type="EMBL" id="NGZ82862.1"/>
    </source>
</evidence>
<accession>A0ABX0FBY9</accession>
<dbReference type="EMBL" id="JAADJT010000001">
    <property type="protein sequence ID" value="NGZ82862.1"/>
    <property type="molecule type" value="Genomic_DNA"/>
</dbReference>
<keyword evidence="5" id="KW-1185">Reference proteome</keyword>
<organism evidence="4 5">
    <name type="scientific">Duganella aceris</name>
    <dbReference type="NCBI Taxonomy" id="2703883"/>
    <lineage>
        <taxon>Bacteria</taxon>
        <taxon>Pseudomonadati</taxon>
        <taxon>Pseudomonadota</taxon>
        <taxon>Betaproteobacteria</taxon>
        <taxon>Burkholderiales</taxon>
        <taxon>Oxalobacteraceae</taxon>
        <taxon>Telluria group</taxon>
        <taxon>Duganella</taxon>
    </lineage>
</organism>
<dbReference type="InterPro" id="IPR050469">
    <property type="entry name" value="Diguanylate_Cyclase"/>
</dbReference>
<evidence type="ECO:0000313" key="5">
    <source>
        <dbReference type="Proteomes" id="UP000666369"/>
    </source>
</evidence>
<dbReference type="RefSeq" id="WP_166099035.1">
    <property type="nucleotide sequence ID" value="NZ_JAADJT010000001.1"/>
</dbReference>
<comment type="caution">
    <text evidence="4">The sequence shown here is derived from an EMBL/GenBank/DDBJ whole genome shotgun (WGS) entry which is preliminary data.</text>
</comment>
<dbReference type="InterPro" id="IPR029016">
    <property type="entry name" value="GAF-like_dom_sf"/>
</dbReference>
<proteinExistence type="predicted"/>
<name>A0ABX0FBY9_9BURK</name>
<dbReference type="InterPro" id="IPR003018">
    <property type="entry name" value="GAF"/>
</dbReference>
<dbReference type="InterPro" id="IPR011990">
    <property type="entry name" value="TPR-like_helical_dom_sf"/>
</dbReference>
<dbReference type="PANTHER" id="PTHR45138">
    <property type="entry name" value="REGULATORY COMPONENTS OF SENSORY TRANSDUCTION SYSTEM"/>
    <property type="match status" value="1"/>
</dbReference>
<feature type="domain" description="GGDEF" evidence="3">
    <location>
        <begin position="750"/>
        <end position="889"/>
    </location>
</feature>
<dbReference type="EC" id="2.7.7.65" evidence="1"/>
<dbReference type="SMART" id="SM00065">
    <property type="entry name" value="GAF"/>
    <property type="match status" value="1"/>
</dbReference>
<reference evidence="5" key="2">
    <citation type="submission" date="2023-07" db="EMBL/GenBank/DDBJ databases">
        <title>Duganella aceri sp. nov., isolated from tree sap.</title>
        <authorList>
            <person name="Kim I.S."/>
        </authorList>
    </citation>
    <scope>NUCLEOTIDE SEQUENCE [LARGE SCALE GENOMIC DNA]</scope>
    <source>
        <strain evidence="5">SAP-35</strain>
    </source>
</reference>
<dbReference type="SUPFAM" id="SSF55073">
    <property type="entry name" value="Nucleotide cyclase"/>
    <property type="match status" value="1"/>
</dbReference>
<dbReference type="Pfam" id="PF13492">
    <property type="entry name" value="GAF_3"/>
    <property type="match status" value="1"/>
</dbReference>
<dbReference type="Proteomes" id="UP000666369">
    <property type="component" value="Unassembled WGS sequence"/>
</dbReference>
<comment type="catalytic activity">
    <reaction evidence="2">
        <text>2 GTP = 3',3'-c-di-GMP + 2 diphosphate</text>
        <dbReference type="Rhea" id="RHEA:24898"/>
        <dbReference type="ChEBI" id="CHEBI:33019"/>
        <dbReference type="ChEBI" id="CHEBI:37565"/>
        <dbReference type="ChEBI" id="CHEBI:58805"/>
        <dbReference type="EC" id="2.7.7.65"/>
    </reaction>
</comment>
<dbReference type="SUPFAM" id="SSF48452">
    <property type="entry name" value="TPR-like"/>
    <property type="match status" value="2"/>
</dbReference>
<evidence type="ECO:0000259" key="3">
    <source>
        <dbReference type="PROSITE" id="PS50887"/>
    </source>
</evidence>
<dbReference type="Gene3D" id="3.30.450.40">
    <property type="match status" value="1"/>
</dbReference>
<gene>
    <name evidence="4" type="ORF">GW587_01130</name>
</gene>
<dbReference type="SUPFAM" id="SSF55781">
    <property type="entry name" value="GAF domain-like"/>
    <property type="match status" value="1"/>
</dbReference>
<evidence type="ECO:0000256" key="1">
    <source>
        <dbReference type="ARBA" id="ARBA00012528"/>
    </source>
</evidence>
<dbReference type="PANTHER" id="PTHR45138:SF9">
    <property type="entry name" value="DIGUANYLATE CYCLASE DGCM-RELATED"/>
    <property type="match status" value="1"/>
</dbReference>
<protein>
    <recommendedName>
        <fullName evidence="1">diguanylate cyclase</fullName>
        <ecNumber evidence="1">2.7.7.65</ecNumber>
    </recommendedName>
</protein>
<dbReference type="InterPro" id="IPR000160">
    <property type="entry name" value="GGDEF_dom"/>
</dbReference>
<dbReference type="Pfam" id="PF00990">
    <property type="entry name" value="GGDEF"/>
    <property type="match status" value="1"/>
</dbReference>
<dbReference type="SMART" id="SM00267">
    <property type="entry name" value="GGDEF"/>
    <property type="match status" value="1"/>
</dbReference>
<dbReference type="Gene3D" id="1.25.40.10">
    <property type="entry name" value="Tetratricopeptide repeat domain"/>
    <property type="match status" value="1"/>
</dbReference>
<dbReference type="NCBIfam" id="TIGR00254">
    <property type="entry name" value="GGDEF"/>
    <property type="match status" value="1"/>
</dbReference>
<dbReference type="Gene3D" id="3.30.70.270">
    <property type="match status" value="1"/>
</dbReference>
<dbReference type="InterPro" id="IPR043128">
    <property type="entry name" value="Rev_trsase/Diguanyl_cyclase"/>
</dbReference>